<protein>
    <submittedName>
        <fullName evidence="1">Uncharacterized protein</fullName>
    </submittedName>
</protein>
<name>A0AAN9DYS1_CROPI</name>
<comment type="caution">
    <text evidence="1">The sequence shown here is derived from an EMBL/GenBank/DDBJ whole genome shotgun (WGS) entry which is preliminary data.</text>
</comment>
<evidence type="ECO:0000313" key="1">
    <source>
        <dbReference type="EMBL" id="KAK7242990.1"/>
    </source>
</evidence>
<organism evidence="1 2">
    <name type="scientific">Crotalaria pallida</name>
    <name type="common">Smooth rattlebox</name>
    <name type="synonym">Crotalaria striata</name>
    <dbReference type="NCBI Taxonomy" id="3830"/>
    <lineage>
        <taxon>Eukaryota</taxon>
        <taxon>Viridiplantae</taxon>
        <taxon>Streptophyta</taxon>
        <taxon>Embryophyta</taxon>
        <taxon>Tracheophyta</taxon>
        <taxon>Spermatophyta</taxon>
        <taxon>Magnoliopsida</taxon>
        <taxon>eudicotyledons</taxon>
        <taxon>Gunneridae</taxon>
        <taxon>Pentapetalae</taxon>
        <taxon>rosids</taxon>
        <taxon>fabids</taxon>
        <taxon>Fabales</taxon>
        <taxon>Fabaceae</taxon>
        <taxon>Papilionoideae</taxon>
        <taxon>50 kb inversion clade</taxon>
        <taxon>genistoids sensu lato</taxon>
        <taxon>core genistoids</taxon>
        <taxon>Crotalarieae</taxon>
        <taxon>Crotalaria</taxon>
    </lineage>
</organism>
<proteinExistence type="predicted"/>
<dbReference type="AlphaFoldDB" id="A0AAN9DYS1"/>
<sequence length="71" mass="8170">MSCNPATTTIQCSSSLAEKCNLPHQGSPTAFNFLLLYSWELDAVLKRDNPDYRMERRLYKQSLAMLQKSWA</sequence>
<accession>A0AAN9DYS1</accession>
<dbReference type="EMBL" id="JAYWIO010000008">
    <property type="protein sequence ID" value="KAK7242990.1"/>
    <property type="molecule type" value="Genomic_DNA"/>
</dbReference>
<reference evidence="1 2" key="1">
    <citation type="submission" date="2024-01" db="EMBL/GenBank/DDBJ databases">
        <title>The genomes of 5 underutilized Papilionoideae crops provide insights into root nodulation and disease resistanc.</title>
        <authorList>
            <person name="Yuan L."/>
        </authorList>
    </citation>
    <scope>NUCLEOTIDE SEQUENCE [LARGE SCALE GENOMIC DNA]</scope>
    <source>
        <strain evidence="1">ZHUSHIDOU_FW_LH</strain>
        <tissue evidence="1">Leaf</tissue>
    </source>
</reference>
<keyword evidence="2" id="KW-1185">Reference proteome</keyword>
<evidence type="ECO:0000313" key="2">
    <source>
        <dbReference type="Proteomes" id="UP001372338"/>
    </source>
</evidence>
<gene>
    <name evidence="1" type="ORF">RIF29_37772</name>
</gene>
<dbReference type="Proteomes" id="UP001372338">
    <property type="component" value="Unassembled WGS sequence"/>
</dbReference>